<feature type="repeat" description="PPR" evidence="2">
    <location>
        <begin position="1188"/>
        <end position="1223"/>
    </location>
</feature>
<organism evidence="6 7">
    <name type="scientific">Ephemerocybe angulata</name>
    <dbReference type="NCBI Taxonomy" id="980116"/>
    <lineage>
        <taxon>Eukaryota</taxon>
        <taxon>Fungi</taxon>
        <taxon>Dikarya</taxon>
        <taxon>Basidiomycota</taxon>
        <taxon>Agaricomycotina</taxon>
        <taxon>Agaricomycetes</taxon>
        <taxon>Agaricomycetidae</taxon>
        <taxon>Agaricales</taxon>
        <taxon>Agaricineae</taxon>
        <taxon>Psathyrellaceae</taxon>
        <taxon>Ephemerocybe</taxon>
    </lineage>
</organism>
<dbReference type="InterPro" id="IPR033443">
    <property type="entry name" value="PROP1-like_PPR_dom"/>
</dbReference>
<evidence type="ECO:0000256" key="3">
    <source>
        <dbReference type="SAM" id="MobiDB-lite"/>
    </source>
</evidence>
<feature type="compositionally biased region" description="Low complexity" evidence="3">
    <location>
        <begin position="67"/>
        <end position="83"/>
    </location>
</feature>
<proteinExistence type="predicted"/>
<gene>
    <name evidence="6" type="ORF">DFP72DRAFT_1074199</name>
</gene>
<feature type="region of interest" description="Disordered" evidence="3">
    <location>
        <begin position="36"/>
        <end position="98"/>
    </location>
</feature>
<dbReference type="InterPro" id="IPR057027">
    <property type="entry name" value="TPR_mt"/>
</dbReference>
<keyword evidence="7" id="KW-1185">Reference proteome</keyword>
<sequence>MLPKVATNLLHSTVTRSAAAAVQNQANLRNALQLHPTAASTSGTASSSQNPGLFTPSSERPSKVTGSASSALSASTSKANAHGGSHGPGSGGAKKNRAGSRFYTGYNGAARAVTQANTLTSQDATVQVEEEEMHPAARRAMLKSSASTPKRTRLRSSSVNNLLGRDKGKERETILLTGEKVSVLKTVQLQARSLHALTAAQQQSQSQSAPAGEVVEDLAVAPTTPAPAVELAEVEEAHTPRAPSRSPTPVPSSPRPRRNSISSPVSSPSSPRIHPADILLPASPQLSVRHSSTSASGSSSQRRLAFGERIRIPVNCPLLHLGIRMLSRFLRTTLGMGALNGRFNLRGLSTGENILNAALQEDREAINRHVKALNSLPVESDTKIYVSDFNVALQALSRFRKPLEPLNLALETYKCDARSIPPPQRPHAENNFGNAMRLFEAVIAAEAANGLEYAALHVLSHAEKRDNIPDPDTYRYLMQAFAKSGDFKGAELVFNKYRGKEAKGEIHAGLGIVQQKAAVYNQMIELYFENREAEKALELLETMLKAPESSAEDVTAVTWFNRLLEQSAPAGEDAFVPSPGGRPMRPDPVAWTLIMDALLRHGMLEDLNRLYVVLVQDRKTYRQTLHSDQSASFDGVKITADLRESVLKANLHALSGLKQDQVAPASQRLDFVREYFFRPSSIWNHHQHNFVWSVSGLYIKFGLLDEGSRFVEAVVSAQLEMVNEQKMKFDSAGIVQQMQNLVLSVVESICARSAREGTHWSFAAASSFARLSSEKLGLMILPEQSAWLLNSYAKDRSAGLVDPATLTIDTWRILLSAAVYLGRDPSPISKVPGYAFEGIQSLVSDLAASGVAFNDELCDFPARMTIVDLVTRGQDLEWCKDYFFALGESYAQTYDEVVAARYNMLKDQLDAVSTPPTTPTSSIDFVSSPPVKGYGKIAQNMAIGKEIDGLLKAFQTPVNERVDKAYAIFQENLETKKLVPAVQTIGRLIQACGRLNQLDRVSEIYGIAQAFLASVRNKWAESKRRSAWLSVENNMIIGLAQAGDVEAAHVHRLRMLEFCSANNAIINRGTAEEDRAPYLPTADAYGALILHVKETTDDATNALMLWNEALSMGVVPNMYLYNNIISKLARARKADQALELFRGMKAAGIQPSSITYGAVIGACTRVGDAASAEALFKEMSEQSNFKPRVPPFNTMMQFYVATKPNRDQALWYYQEMVRLGIKPTGHTYKLLLDIYGSIEPVDIGAMESVFDQLKADTSVELNGPHFASLINAYGCVQKQLEHAISVFDAIPNHGVARDAVVYEALVNALVANKRTDLIDGFLARMAEDGVHMTAYVANFLIKGWANVGDVEQARGIFESMLDPPTGVAAPNNHAPHEPGAVVNVDVSAPVYREPSTWEAMIRAELGVGNRENAQSLLERLRARQYPEAVFNRISGVMVDHSVPLL</sequence>
<feature type="domain" description="PROP1-like PPR" evidence="4">
    <location>
        <begin position="1096"/>
        <end position="1234"/>
    </location>
</feature>
<feature type="repeat" description="PPR" evidence="2">
    <location>
        <begin position="1117"/>
        <end position="1151"/>
    </location>
</feature>
<dbReference type="PANTHER" id="PTHR47942:SF63">
    <property type="entry name" value="PENTATRICOPEPTIDE REPEAT-CONTAINING PROTEIN"/>
    <property type="match status" value="1"/>
</dbReference>
<feature type="region of interest" description="Disordered" evidence="3">
    <location>
        <begin position="139"/>
        <end position="165"/>
    </location>
</feature>
<feature type="region of interest" description="Disordered" evidence="3">
    <location>
        <begin position="235"/>
        <end position="277"/>
    </location>
</feature>
<evidence type="ECO:0000256" key="1">
    <source>
        <dbReference type="ARBA" id="ARBA00022737"/>
    </source>
</evidence>
<protein>
    <submittedName>
        <fullName evidence="6">Pentatricopeptide repeat protein</fullName>
    </submittedName>
</protein>
<comment type="caution">
    <text evidence="6">The sequence shown here is derived from an EMBL/GenBank/DDBJ whole genome shotgun (WGS) entry which is preliminary data.</text>
</comment>
<dbReference type="InterPro" id="IPR011990">
    <property type="entry name" value="TPR-like_helical_dom_sf"/>
</dbReference>
<feature type="compositionally biased region" description="Low complexity" evidence="3">
    <location>
        <begin position="259"/>
        <end position="273"/>
    </location>
</feature>
<feature type="compositionally biased region" description="Low complexity" evidence="3">
    <location>
        <begin position="37"/>
        <end position="48"/>
    </location>
</feature>
<feature type="repeat" description="PPR" evidence="2">
    <location>
        <begin position="1152"/>
        <end position="1182"/>
    </location>
</feature>
<dbReference type="Pfam" id="PF01535">
    <property type="entry name" value="PPR"/>
    <property type="match status" value="2"/>
</dbReference>
<dbReference type="Pfam" id="PF17177">
    <property type="entry name" value="PPR_long"/>
    <property type="match status" value="1"/>
</dbReference>
<keyword evidence="1" id="KW-0677">Repeat</keyword>
<dbReference type="NCBIfam" id="TIGR00756">
    <property type="entry name" value="PPR"/>
    <property type="match status" value="2"/>
</dbReference>
<dbReference type="Pfam" id="PF23276">
    <property type="entry name" value="TPR_24"/>
    <property type="match status" value="1"/>
</dbReference>
<feature type="domain" description="Pentatricopeptide repeat-containing protein-mitochondrial" evidence="5">
    <location>
        <begin position="1248"/>
        <end position="1359"/>
    </location>
</feature>
<dbReference type="Proteomes" id="UP000521943">
    <property type="component" value="Unassembled WGS sequence"/>
</dbReference>
<dbReference type="OrthoDB" id="411857at2759"/>
<dbReference type="PANTHER" id="PTHR47942">
    <property type="entry name" value="TETRATRICOPEPTIDE REPEAT (TPR)-LIKE SUPERFAMILY PROTEIN-RELATED"/>
    <property type="match status" value="1"/>
</dbReference>
<evidence type="ECO:0000259" key="4">
    <source>
        <dbReference type="Pfam" id="PF17177"/>
    </source>
</evidence>
<evidence type="ECO:0000313" key="7">
    <source>
        <dbReference type="Proteomes" id="UP000521943"/>
    </source>
</evidence>
<reference evidence="6 7" key="1">
    <citation type="submission" date="2020-07" db="EMBL/GenBank/DDBJ databases">
        <title>Comparative genomics of pyrophilous fungi reveals a link between fire events and developmental genes.</title>
        <authorList>
            <consortium name="DOE Joint Genome Institute"/>
            <person name="Steindorff A.S."/>
            <person name="Carver A."/>
            <person name="Calhoun S."/>
            <person name="Stillman K."/>
            <person name="Liu H."/>
            <person name="Lipzen A."/>
            <person name="Pangilinan J."/>
            <person name="Labutti K."/>
            <person name="Bruns T.D."/>
            <person name="Grigoriev I.V."/>
        </authorList>
    </citation>
    <scope>NUCLEOTIDE SEQUENCE [LARGE SCALE GENOMIC DNA]</scope>
    <source>
        <strain evidence="6 7">CBS 144469</strain>
    </source>
</reference>
<dbReference type="EMBL" id="JACGCI010000070">
    <property type="protein sequence ID" value="KAF6748583.1"/>
    <property type="molecule type" value="Genomic_DNA"/>
</dbReference>
<evidence type="ECO:0000256" key="2">
    <source>
        <dbReference type="PROSITE-ProRule" id="PRU00708"/>
    </source>
</evidence>
<accession>A0A8H6HMN4</accession>
<feature type="compositionally biased region" description="Polar residues" evidence="3">
    <location>
        <begin position="144"/>
        <end position="161"/>
    </location>
</feature>
<name>A0A8H6HMN4_9AGAR</name>
<dbReference type="InterPro" id="IPR051222">
    <property type="entry name" value="PPR/CCM1_RNA-binding"/>
</dbReference>
<dbReference type="InterPro" id="IPR002885">
    <property type="entry name" value="PPR_rpt"/>
</dbReference>
<dbReference type="PROSITE" id="PS51375">
    <property type="entry name" value="PPR"/>
    <property type="match status" value="3"/>
</dbReference>
<feature type="compositionally biased region" description="Polar residues" evidence="3">
    <location>
        <begin position="49"/>
        <end position="59"/>
    </location>
</feature>
<evidence type="ECO:0000259" key="5">
    <source>
        <dbReference type="Pfam" id="PF23276"/>
    </source>
</evidence>
<dbReference type="Gene3D" id="1.25.40.10">
    <property type="entry name" value="Tetratricopeptide repeat domain"/>
    <property type="match status" value="3"/>
</dbReference>
<evidence type="ECO:0000313" key="6">
    <source>
        <dbReference type="EMBL" id="KAF6748583.1"/>
    </source>
</evidence>